<keyword evidence="2" id="KW-0812">Transmembrane</keyword>
<feature type="transmembrane region" description="Helical" evidence="2">
    <location>
        <begin position="205"/>
        <end position="224"/>
    </location>
</feature>
<dbReference type="Proteomes" id="UP000048965">
    <property type="component" value="Unassembled WGS sequence"/>
</dbReference>
<keyword evidence="3" id="KW-0732">Signal</keyword>
<organism evidence="4 5">
    <name type="scientific">Streptomyces lydicamycinicus</name>
    <dbReference type="NCBI Taxonomy" id="1546107"/>
    <lineage>
        <taxon>Bacteria</taxon>
        <taxon>Bacillati</taxon>
        <taxon>Actinomycetota</taxon>
        <taxon>Actinomycetes</taxon>
        <taxon>Kitasatosporales</taxon>
        <taxon>Streptomycetaceae</taxon>
        <taxon>Streptomyces</taxon>
    </lineage>
</organism>
<gene>
    <name evidence="4" type="ORF">TPA0598_06_01660</name>
</gene>
<feature type="compositionally biased region" description="Gly residues" evidence="1">
    <location>
        <begin position="192"/>
        <end position="201"/>
    </location>
</feature>
<feature type="chain" id="PRO_5038575548" description="Gram-positive cocci surface proteins LPxTG domain-containing protein" evidence="3">
    <location>
        <begin position="18"/>
        <end position="234"/>
    </location>
</feature>
<keyword evidence="5" id="KW-1185">Reference proteome</keyword>
<name>A0A0P4RAK5_9ACTN</name>
<sequence>MHIRHIPLYALAAGALAASVLLFGDGDGADAATEAAPGAVTDTVSEAGPAVDTSQAVVVEPDPVAPGGAFSVHDGGTCSGDSAEATFDGADIPAIQLTSRNDRMGGSAIMPEGTAPGSYQVTITCGGASGARQSATEADRAGTGKYGEAYGTEHGDTEGGERGKGSGDGRRTLTGTMVVSGDATEAVPQGGADTGLGGTAGSGRAATALSGVVLLAAAGGGALVRRRRARGDRS</sequence>
<feature type="compositionally biased region" description="Basic and acidic residues" evidence="1">
    <location>
        <begin position="151"/>
        <end position="171"/>
    </location>
</feature>
<dbReference type="EMBL" id="BBNO01000006">
    <property type="protein sequence ID" value="GAO10001.1"/>
    <property type="molecule type" value="Genomic_DNA"/>
</dbReference>
<accession>A0A0P4RAK5</accession>
<proteinExistence type="predicted"/>
<dbReference type="OrthoDB" id="3872440at2"/>
<feature type="region of interest" description="Disordered" evidence="1">
    <location>
        <begin position="130"/>
        <end position="203"/>
    </location>
</feature>
<comment type="caution">
    <text evidence="4">The sequence shown here is derived from an EMBL/GenBank/DDBJ whole genome shotgun (WGS) entry which is preliminary data.</text>
</comment>
<keyword evidence="2" id="KW-0472">Membrane</keyword>
<evidence type="ECO:0008006" key="6">
    <source>
        <dbReference type="Google" id="ProtNLM"/>
    </source>
</evidence>
<evidence type="ECO:0000256" key="3">
    <source>
        <dbReference type="SAM" id="SignalP"/>
    </source>
</evidence>
<dbReference type="AlphaFoldDB" id="A0A0P4RAK5"/>
<reference evidence="4 5" key="2">
    <citation type="journal article" date="2015" name="Stand. Genomic Sci.">
        <title>Draft genome sequence of marine-derived Streptomyces sp. TP-A0598, a producer of anti-MRSA antibiotic lydicamycins.</title>
        <authorList>
            <person name="Komaki H."/>
            <person name="Ichikawa N."/>
            <person name="Hosoyama A."/>
            <person name="Fujita N."/>
            <person name="Igarashi Y."/>
        </authorList>
    </citation>
    <scope>NUCLEOTIDE SEQUENCE [LARGE SCALE GENOMIC DNA]</scope>
    <source>
        <strain evidence="4 5">NBRC 110027</strain>
    </source>
</reference>
<evidence type="ECO:0000313" key="4">
    <source>
        <dbReference type="EMBL" id="GAO10001.1"/>
    </source>
</evidence>
<feature type="signal peptide" evidence="3">
    <location>
        <begin position="1"/>
        <end position="17"/>
    </location>
</feature>
<evidence type="ECO:0000256" key="2">
    <source>
        <dbReference type="SAM" id="Phobius"/>
    </source>
</evidence>
<reference evidence="5" key="1">
    <citation type="submission" date="2014-09" db="EMBL/GenBank/DDBJ databases">
        <title>Whole genome shotgun sequence of Streptomyces sp. NBRC 110027.</title>
        <authorList>
            <person name="Komaki H."/>
            <person name="Ichikawa N."/>
            <person name="Katano-Makiyama Y."/>
            <person name="Hosoyama A."/>
            <person name="Hashimoto M."/>
            <person name="Uohara A."/>
            <person name="Kitahashi Y."/>
            <person name="Ohji S."/>
            <person name="Kimura A."/>
            <person name="Yamazoe A."/>
            <person name="Igarashi Y."/>
            <person name="Fujita N."/>
        </authorList>
    </citation>
    <scope>NUCLEOTIDE SEQUENCE [LARGE SCALE GENOMIC DNA]</scope>
    <source>
        <strain evidence="5">NBRC 110027</strain>
    </source>
</reference>
<keyword evidence="2" id="KW-1133">Transmembrane helix</keyword>
<evidence type="ECO:0000256" key="1">
    <source>
        <dbReference type="SAM" id="MobiDB-lite"/>
    </source>
</evidence>
<dbReference type="RefSeq" id="WP_042157037.1">
    <property type="nucleotide sequence ID" value="NZ_BBNO01000006.1"/>
</dbReference>
<evidence type="ECO:0000313" key="5">
    <source>
        <dbReference type="Proteomes" id="UP000048965"/>
    </source>
</evidence>
<protein>
    <recommendedName>
        <fullName evidence="6">Gram-positive cocci surface proteins LPxTG domain-containing protein</fullName>
    </recommendedName>
</protein>